<dbReference type="PANTHER" id="PTHR43329">
    <property type="entry name" value="EPOXIDE HYDROLASE"/>
    <property type="match status" value="1"/>
</dbReference>
<sequence length="527" mass="57176">MPVDVGLQVEDGLRRAAERERRLGPALHGEQPQLVEARGLRPRPVLVGPLGVGGPPPRRERVIEQRQVGPGSPVGPADRPHHRLEPPRVHRPALREQRVPRPRCHQEPRGRPPRPFRLQGLAQVADERPDRADGRGRRVLPEVVDEPGHRDGAAAGDDEPGEDGPVPGPLQVQGPPVGVVRGEGPEHLKRHGTHGLNVPPLTCTDPATDPLLIRSPHAEPMTSNEPLTGSHDEPSIEGFTYHHLPVADGGVHLNAAVGGDPSATPVVLLHGFPQTHLMWRHVAADLAADHHVICPDLRGYGASGKPAETADGQTYAKRTMAADVVALARALGHERFALAGHDRGALVAIRAGLDHPEAVTHLASLDVLPTLDMWDVLRGTTAAVGFHLYLMAQPPGLPERMISADPDAFFGHFLDLWSRSPEVMPADVRAAYLRACREAVPSIVADYRASAFADVEHDTEDRLAGNALRMPVTVLQQDWGAALGFDAEELWRRWAPDLTHRTVSCGHFMAEEAPDEVTAALRELLKR</sequence>
<accession>S3ZB65</accession>
<feature type="compositionally biased region" description="Low complexity" evidence="2">
    <location>
        <begin position="163"/>
        <end position="173"/>
    </location>
</feature>
<organism evidence="4 5">
    <name type="scientific">Streptomyces aurantiacus JA 4570</name>
    <dbReference type="NCBI Taxonomy" id="1286094"/>
    <lineage>
        <taxon>Bacteria</taxon>
        <taxon>Bacillati</taxon>
        <taxon>Actinomycetota</taxon>
        <taxon>Actinomycetes</taxon>
        <taxon>Kitasatosporales</taxon>
        <taxon>Streptomycetaceae</taxon>
        <taxon>Streptomyces</taxon>
        <taxon>Streptomyces aurantiacus group</taxon>
    </lineage>
</organism>
<keyword evidence="1" id="KW-0378">Hydrolase</keyword>
<protein>
    <submittedName>
        <fullName evidence="4">Putative Fluoroacetate dehalogenase</fullName>
    </submittedName>
</protein>
<evidence type="ECO:0000256" key="1">
    <source>
        <dbReference type="ARBA" id="ARBA00022801"/>
    </source>
</evidence>
<dbReference type="Gene3D" id="3.40.50.1820">
    <property type="entry name" value="alpha/beta hydrolase"/>
    <property type="match status" value="1"/>
</dbReference>
<dbReference type="InterPro" id="IPR000073">
    <property type="entry name" value="AB_hydrolase_1"/>
</dbReference>
<dbReference type="InterPro" id="IPR000639">
    <property type="entry name" value="Epox_hydrolase-like"/>
</dbReference>
<dbReference type="PRINTS" id="PR00412">
    <property type="entry name" value="EPOXHYDRLASE"/>
</dbReference>
<comment type="caution">
    <text evidence="4">The sequence shown here is derived from an EMBL/GenBank/DDBJ whole genome shotgun (WGS) entry which is preliminary data.</text>
</comment>
<dbReference type="InterPro" id="IPR029058">
    <property type="entry name" value="AB_hydrolase_fold"/>
</dbReference>
<dbReference type="PATRIC" id="fig|1286094.4.peg.6560"/>
<feature type="compositionally biased region" description="Basic and acidic residues" evidence="2">
    <location>
        <begin position="83"/>
        <end position="110"/>
    </location>
</feature>
<feature type="domain" description="AB hydrolase-1" evidence="3">
    <location>
        <begin position="265"/>
        <end position="513"/>
    </location>
</feature>
<evidence type="ECO:0000313" key="4">
    <source>
        <dbReference type="EMBL" id="EPH40378.1"/>
    </source>
</evidence>
<feature type="compositionally biased region" description="Basic and acidic residues" evidence="2">
    <location>
        <begin position="125"/>
        <end position="152"/>
    </location>
</feature>
<dbReference type="SUPFAM" id="SSF53474">
    <property type="entry name" value="alpha/beta-Hydrolases"/>
    <property type="match status" value="1"/>
</dbReference>
<dbReference type="AlphaFoldDB" id="S3ZB65"/>
<evidence type="ECO:0000256" key="2">
    <source>
        <dbReference type="SAM" id="MobiDB-lite"/>
    </source>
</evidence>
<proteinExistence type="predicted"/>
<evidence type="ECO:0000313" key="5">
    <source>
        <dbReference type="Proteomes" id="UP000014629"/>
    </source>
</evidence>
<keyword evidence="5" id="KW-1185">Reference proteome</keyword>
<dbReference type="EMBL" id="AOPZ01000422">
    <property type="protein sequence ID" value="EPH40378.1"/>
    <property type="molecule type" value="Genomic_DNA"/>
</dbReference>
<gene>
    <name evidence="4" type="ORF">STRAU_6641</name>
</gene>
<evidence type="ECO:0000259" key="3">
    <source>
        <dbReference type="Pfam" id="PF00561"/>
    </source>
</evidence>
<dbReference type="Proteomes" id="UP000014629">
    <property type="component" value="Unassembled WGS sequence"/>
</dbReference>
<feature type="region of interest" description="Disordered" evidence="2">
    <location>
        <begin position="20"/>
        <end position="173"/>
    </location>
</feature>
<reference evidence="4 5" key="1">
    <citation type="submission" date="2013-02" db="EMBL/GenBank/DDBJ databases">
        <title>Draft Genome Sequence of Streptomyces aurantiacus, Which Produces Setomimycin.</title>
        <authorList>
            <person name="Gruening B.A."/>
            <person name="Praeg A."/>
            <person name="Erxleben A."/>
            <person name="Guenther S."/>
            <person name="Mueller M."/>
        </authorList>
    </citation>
    <scope>NUCLEOTIDE SEQUENCE [LARGE SCALE GENOMIC DNA]</scope>
    <source>
        <strain evidence="4 5">JA 4570</strain>
    </source>
</reference>
<name>S3ZB65_9ACTN</name>
<dbReference type="GO" id="GO:0016787">
    <property type="term" value="F:hydrolase activity"/>
    <property type="evidence" value="ECO:0007669"/>
    <property type="project" value="UniProtKB-KW"/>
</dbReference>
<dbReference type="Pfam" id="PF00561">
    <property type="entry name" value="Abhydrolase_1"/>
    <property type="match status" value="1"/>
</dbReference>